<dbReference type="AlphaFoldDB" id="A0A3B5XY13"/>
<feature type="domain" description="VWFA" evidence="3">
    <location>
        <begin position="207"/>
        <end position="396"/>
    </location>
</feature>
<dbReference type="Gene3D" id="3.40.50.410">
    <property type="entry name" value="von Willebrand factor, type A domain"/>
    <property type="match status" value="1"/>
</dbReference>
<dbReference type="Gramene" id="TraesCAD_scaffold_055416_01G000100.1">
    <property type="protein sequence ID" value="TraesCAD_scaffold_055416_01G000100.1"/>
    <property type="gene ID" value="TraesCAD_scaffold_055416_01G000100"/>
</dbReference>
<dbReference type="SMART" id="SM00184">
    <property type="entry name" value="RING"/>
    <property type="match status" value="1"/>
</dbReference>
<dbReference type="InterPro" id="IPR013083">
    <property type="entry name" value="Znf_RING/FYVE/PHD"/>
</dbReference>
<dbReference type="PROSITE" id="PS50234">
    <property type="entry name" value="VWFA"/>
    <property type="match status" value="1"/>
</dbReference>
<dbReference type="SUPFAM" id="SSF53300">
    <property type="entry name" value="vWA-like"/>
    <property type="match status" value="1"/>
</dbReference>
<dbReference type="Gramene" id="TraesWEE_scaffold_048339_01G000100.1">
    <property type="protein sequence ID" value="TraesWEE_scaffold_048339_01G000100.1"/>
    <property type="gene ID" value="TraesWEE_scaffold_048339_01G000100"/>
</dbReference>
<dbReference type="Gramene" id="TraesCS1A03G0394700.1">
    <property type="protein sequence ID" value="TraesCS1A03G0394700.1.CDS"/>
    <property type="gene ID" value="TraesCS1A03G0394700"/>
</dbReference>
<evidence type="ECO:0000256" key="1">
    <source>
        <dbReference type="PROSITE-ProRule" id="PRU00175"/>
    </source>
</evidence>
<dbReference type="OrthoDB" id="687730at2759"/>
<reference evidence="4" key="2">
    <citation type="submission" date="2018-10" db="UniProtKB">
        <authorList>
            <consortium name="EnsemblPlants"/>
        </authorList>
    </citation>
    <scope>IDENTIFICATION</scope>
</reference>
<evidence type="ECO:0000259" key="3">
    <source>
        <dbReference type="PROSITE" id="PS50234"/>
    </source>
</evidence>
<evidence type="ECO:0000313" key="5">
    <source>
        <dbReference type="Proteomes" id="UP000019116"/>
    </source>
</evidence>
<dbReference type="InterPro" id="IPR036465">
    <property type="entry name" value="vWFA_dom_sf"/>
</dbReference>
<dbReference type="STRING" id="4565.A0A3B5XY13"/>
<dbReference type="PANTHER" id="PTHR10579">
    <property type="entry name" value="CALCIUM-ACTIVATED CHLORIDE CHANNEL REGULATOR"/>
    <property type="match status" value="1"/>
</dbReference>
<dbReference type="Gramene" id="TraesCLE_scaffold_055880_01G000100.1">
    <property type="protein sequence ID" value="TraesCLE_scaffold_055880_01G000100.1"/>
    <property type="gene ID" value="TraesCLE_scaffold_055880_01G000100"/>
</dbReference>
<keyword evidence="5" id="KW-1185">Reference proteome</keyword>
<proteinExistence type="predicted"/>
<dbReference type="GO" id="GO:0008270">
    <property type="term" value="F:zinc ion binding"/>
    <property type="evidence" value="ECO:0007669"/>
    <property type="project" value="UniProtKB-KW"/>
</dbReference>
<keyword evidence="1" id="KW-0863">Zinc-finger</keyword>
<dbReference type="PROSITE" id="PS50089">
    <property type="entry name" value="ZF_RING_2"/>
    <property type="match status" value="1"/>
</dbReference>
<dbReference type="Pfam" id="PF13768">
    <property type="entry name" value="VWA_3"/>
    <property type="match status" value="1"/>
</dbReference>
<dbReference type="SMR" id="A0A3B5XY13"/>
<accession>A0A3B5XY13</accession>
<dbReference type="OMA" id="MAWNAVE"/>
<dbReference type="SUPFAM" id="SSF57850">
    <property type="entry name" value="RING/U-box"/>
    <property type="match status" value="1"/>
</dbReference>
<dbReference type="InterPro" id="IPR002035">
    <property type="entry name" value="VWF_A"/>
</dbReference>
<dbReference type="Pfam" id="PF14624">
    <property type="entry name" value="Vwaint"/>
    <property type="match status" value="1"/>
</dbReference>
<reference evidence="4" key="1">
    <citation type="submission" date="2018-08" db="EMBL/GenBank/DDBJ databases">
        <authorList>
            <person name="Rossello M."/>
        </authorList>
    </citation>
    <scope>NUCLEOTIDE SEQUENCE [LARGE SCALE GENOMIC DNA]</scope>
    <source>
        <strain evidence="4">cv. Chinese Spring</strain>
    </source>
</reference>
<dbReference type="InterPro" id="IPR001841">
    <property type="entry name" value="Znf_RING"/>
</dbReference>
<dbReference type="Gramene" id="TraesCS1A02G146700.1">
    <property type="protein sequence ID" value="TraesCS1A02G146700.1"/>
    <property type="gene ID" value="TraesCS1A02G146700"/>
</dbReference>
<dbReference type="PANTHER" id="PTHR10579:SF114">
    <property type="entry name" value="ZINC FINGER (C3HC4-TYPE RING FINGER) FAMILY PROTEIN"/>
    <property type="match status" value="1"/>
</dbReference>
<evidence type="ECO:0008006" key="6">
    <source>
        <dbReference type="Google" id="ProtNLM"/>
    </source>
</evidence>
<dbReference type="SMART" id="SM00327">
    <property type="entry name" value="VWA"/>
    <property type="match status" value="1"/>
</dbReference>
<evidence type="ECO:0000313" key="4">
    <source>
        <dbReference type="EnsemblPlants" id="TraesCS1A02G146700.1"/>
    </source>
</evidence>
<dbReference type="Proteomes" id="UP000019116">
    <property type="component" value="Chromosome 1A"/>
</dbReference>
<keyword evidence="1" id="KW-0862">Zinc</keyword>
<protein>
    <recommendedName>
        <fullName evidence="6">Anaphase-promoting complex subunit 11</fullName>
    </recommendedName>
</protein>
<name>A0A3B5XY13_WHEAT</name>
<dbReference type="CDD" id="cd23114">
    <property type="entry name" value="RING-H2_WAVH2"/>
    <property type="match status" value="1"/>
</dbReference>
<dbReference type="Gene3D" id="3.30.40.10">
    <property type="entry name" value="Zinc/RING finger domain, C3HC4 (zinc finger)"/>
    <property type="match status" value="1"/>
</dbReference>
<evidence type="ECO:0000259" key="2">
    <source>
        <dbReference type="PROSITE" id="PS50089"/>
    </source>
</evidence>
<keyword evidence="1" id="KW-0479">Metal-binding</keyword>
<organism evidence="4">
    <name type="scientific">Triticum aestivum</name>
    <name type="common">Wheat</name>
    <dbReference type="NCBI Taxonomy" id="4565"/>
    <lineage>
        <taxon>Eukaryota</taxon>
        <taxon>Viridiplantae</taxon>
        <taxon>Streptophyta</taxon>
        <taxon>Embryophyta</taxon>
        <taxon>Tracheophyta</taxon>
        <taxon>Spermatophyta</taxon>
        <taxon>Magnoliopsida</taxon>
        <taxon>Liliopsida</taxon>
        <taxon>Poales</taxon>
        <taxon>Poaceae</taxon>
        <taxon>BOP clade</taxon>
        <taxon>Pooideae</taxon>
        <taxon>Triticodae</taxon>
        <taxon>Triticeae</taxon>
        <taxon>Triticinae</taxon>
        <taxon>Triticum</taxon>
    </lineage>
</organism>
<dbReference type="EnsemblPlants" id="TraesCS1A02G146700.1">
    <property type="protein sequence ID" value="TraesCS1A02G146700.1"/>
    <property type="gene ID" value="TraesCS1A02G146700"/>
</dbReference>
<dbReference type="Gramene" id="TraesROB_scaffold_047210_01G000100.1">
    <property type="protein sequence ID" value="TraesROB_scaffold_047210_01G000100.1"/>
    <property type="gene ID" value="TraesROB_scaffold_047210_01G000100"/>
</dbReference>
<dbReference type="InterPro" id="IPR032838">
    <property type="entry name" value="Vwaint_dom"/>
</dbReference>
<sequence length="649" mass="69103">MAVAWEHAWRALAARLCIPSRAQCAGGTTGALLEDDESPDALSPVPVCKQAVSRSGSRSSTELCAICLGGMRPGHGHALFTAECSHKFHFRCISSNVQHGNRACPICRAVWKHLPLPAKADATPLDWPDDQLPVSCAPDLSVFESKTTSGKREEDAVGASGVEVVSFAEFPYIQRSVTSEKFDILIHLKAPRPPAPSASSHTGAAIDILAVLDLSGSMAGNKLALLTRVLSFVIKSLGPNDRLSVIAFRHSAWSLFPFRKMTAAGRRHSFQALADGLPVAGGVSNVAEALRKAAWVTGDRQVRNPACSVLLLSDGLGGREAATWQCGRPSLVYDALVPRSICPGSGHHVRVHAFGLGAYQDSAVMRGIAEMSGGTFSSIDTVGEIPDVVGRYIGGLRSVVAQETRLSFHCAEQGVLLTCVASGGYASTVDGHKGGEFVDVGDLYAGEERNILVTVHVPTTHGKDSALLVPSCTYRVAVTMETVCIEGDTVIVHRPRHPVSPSPLSVEVERERHRISAMEGMAMAWNAVELGDFVHAAMILEGRRVELESWALLSVDAPTLALVAELREFQDRLGTRQRYKRSGRAYILAALNAHPWQCVTASGGDSGLLLPEAVEELTRSTPVAPSSILTLPVGQDDQGSPGGTMTLTC</sequence>
<dbReference type="InterPro" id="IPR051266">
    <property type="entry name" value="CLCR"/>
</dbReference>
<feature type="domain" description="RING-type" evidence="2">
    <location>
        <begin position="64"/>
        <end position="108"/>
    </location>
</feature>
<dbReference type="Pfam" id="PF17123">
    <property type="entry name" value="zf-RING_11"/>
    <property type="match status" value="1"/>
</dbReference>